<feature type="transmembrane region" description="Helical" evidence="2">
    <location>
        <begin position="151"/>
        <end position="169"/>
    </location>
</feature>
<dbReference type="SUPFAM" id="SSF103088">
    <property type="entry name" value="OmpA-like"/>
    <property type="match status" value="1"/>
</dbReference>
<keyword evidence="1 2" id="KW-0472">Membrane</keyword>
<dbReference type="PATRIC" id="fig|587753.9.peg.1070"/>
<dbReference type="Gene3D" id="3.30.1330.60">
    <property type="entry name" value="OmpA-like domain"/>
    <property type="match status" value="1"/>
</dbReference>
<evidence type="ECO:0000256" key="1">
    <source>
        <dbReference type="PROSITE-ProRule" id="PRU00473"/>
    </source>
</evidence>
<gene>
    <name evidence="4" type="ORF">NZ35_14850</name>
</gene>
<evidence type="ECO:0000259" key="3">
    <source>
        <dbReference type="PROSITE" id="PS51123"/>
    </source>
</evidence>
<protein>
    <recommendedName>
        <fullName evidence="3">OmpA-like domain-containing protein</fullName>
    </recommendedName>
</protein>
<dbReference type="PROSITE" id="PS51123">
    <property type="entry name" value="OMPA_2"/>
    <property type="match status" value="1"/>
</dbReference>
<dbReference type="InterPro" id="IPR036737">
    <property type="entry name" value="OmpA-like_sf"/>
</dbReference>
<comment type="caution">
    <text evidence="4">The sequence shown here is derived from an EMBL/GenBank/DDBJ whole genome shotgun (WGS) entry which is preliminary data.</text>
</comment>
<evidence type="ECO:0000313" key="5">
    <source>
        <dbReference type="Proteomes" id="UP000030564"/>
    </source>
</evidence>
<evidence type="ECO:0000313" key="4">
    <source>
        <dbReference type="EMBL" id="KHA72541.1"/>
    </source>
</evidence>
<feature type="transmembrane region" description="Helical" evidence="2">
    <location>
        <begin position="87"/>
        <end position="107"/>
    </location>
</feature>
<feature type="domain" description="OmpA-like" evidence="3">
    <location>
        <begin position="272"/>
        <end position="407"/>
    </location>
</feature>
<feature type="transmembrane region" description="Helical" evidence="2">
    <location>
        <begin position="12"/>
        <end position="35"/>
    </location>
</feature>
<dbReference type="InterPro" id="IPR006665">
    <property type="entry name" value="OmpA-like"/>
</dbReference>
<dbReference type="AlphaFoldDB" id="A0A0A6FIF1"/>
<proteinExistence type="predicted"/>
<dbReference type="EMBL" id="JSFK01000013">
    <property type="protein sequence ID" value="KHA72541.1"/>
    <property type="molecule type" value="Genomic_DNA"/>
</dbReference>
<keyword evidence="2" id="KW-0812">Transmembrane</keyword>
<name>A0A0A6FIF1_9PSED</name>
<feature type="transmembrane region" description="Helical" evidence="2">
    <location>
        <begin position="47"/>
        <end position="75"/>
    </location>
</feature>
<dbReference type="Proteomes" id="UP000030564">
    <property type="component" value="Unassembled WGS sequence"/>
</dbReference>
<keyword evidence="2" id="KW-1133">Transmembrane helix</keyword>
<evidence type="ECO:0000256" key="2">
    <source>
        <dbReference type="SAM" id="Phobius"/>
    </source>
</evidence>
<accession>A0A0A6FIF1</accession>
<dbReference type="OrthoDB" id="1149075at2"/>
<reference evidence="4 5" key="1">
    <citation type="submission" date="2014-10" db="EMBL/GenBank/DDBJ databases">
        <title>Draft genome sequence of Pseudomonas chlororaphis EA105.</title>
        <authorList>
            <person name="McCully L.M."/>
            <person name="Bitzer A.S."/>
            <person name="Spence C."/>
            <person name="Bais H."/>
            <person name="Silby M.W."/>
        </authorList>
    </citation>
    <scope>NUCLEOTIDE SEQUENCE [LARGE SCALE GENOMIC DNA]</scope>
    <source>
        <strain evidence="4 5">EA105</strain>
    </source>
</reference>
<organism evidence="4 5">
    <name type="scientific">Pseudomonas chlororaphis</name>
    <dbReference type="NCBI Taxonomy" id="587753"/>
    <lineage>
        <taxon>Bacteria</taxon>
        <taxon>Pseudomonadati</taxon>
        <taxon>Pseudomonadota</taxon>
        <taxon>Gammaproteobacteria</taxon>
        <taxon>Pseudomonadales</taxon>
        <taxon>Pseudomonadaceae</taxon>
        <taxon>Pseudomonas</taxon>
    </lineage>
</organism>
<dbReference type="GO" id="GO:0016020">
    <property type="term" value="C:membrane"/>
    <property type="evidence" value="ECO:0007669"/>
    <property type="project" value="UniProtKB-UniRule"/>
</dbReference>
<sequence>MSELLDYINKQGSFAAKAIITLGVLVTWGYCAFSINFFPTGLNLADSLVFIFIALGFGLLYCTWLLFGFMSFYFGYSAFTEKGTSRFLDGAACLSFLSIVLFIAYWLGSLEATIAPLLSGFLLHLALVQWKPDAPDIDDKNKRSRARMRGAIIFTAIFIVPTIALPVFGKFIDGSFGLIGIQQKNVSLALNESNQKIVSDVAKEFNLSIYGCVKDGDKTNIVHHFNVLWHGLGERSLVQLLAYEKNNWVAKAKIELDRSGLNVLTPADKKNSFKTCLTVNTDTLFDIYEDKISDNGKLQLANFTQETKHKLEADNLQILSATITGHTDRIPVLKTGDSNMALSIRRADSVYAEIKNLFADLSDAQVKRLGQGSLVPKSNCPRDLSPPEQKECLAVDRRVEIELKVQIKDRKN</sequence>